<dbReference type="EMBL" id="JAJOZR010000019">
    <property type="protein sequence ID" value="MCD7111678.1"/>
    <property type="molecule type" value="Genomic_DNA"/>
</dbReference>
<protein>
    <submittedName>
        <fullName evidence="3">Nuclear transport factor 2 family protein</fullName>
    </submittedName>
</protein>
<evidence type="ECO:0000259" key="2">
    <source>
        <dbReference type="Pfam" id="PF12680"/>
    </source>
</evidence>
<gene>
    <name evidence="3" type="ORF">LRX75_21845</name>
</gene>
<dbReference type="InterPro" id="IPR037401">
    <property type="entry name" value="SnoaL-like"/>
</dbReference>
<dbReference type="SUPFAM" id="SSF54427">
    <property type="entry name" value="NTF2-like"/>
    <property type="match status" value="1"/>
</dbReference>
<feature type="region of interest" description="Disordered" evidence="1">
    <location>
        <begin position="123"/>
        <end position="182"/>
    </location>
</feature>
<proteinExistence type="predicted"/>
<dbReference type="Pfam" id="PF12680">
    <property type="entry name" value="SnoaL_2"/>
    <property type="match status" value="1"/>
</dbReference>
<dbReference type="Gene3D" id="3.10.450.50">
    <property type="match status" value="1"/>
</dbReference>
<feature type="domain" description="SnoaL-like" evidence="2">
    <location>
        <begin position="13"/>
        <end position="109"/>
    </location>
</feature>
<feature type="compositionally biased region" description="Basic and acidic residues" evidence="1">
    <location>
        <begin position="140"/>
        <end position="151"/>
    </location>
</feature>
<dbReference type="AlphaFoldDB" id="A0A9X1NYN2"/>
<dbReference type="InterPro" id="IPR032710">
    <property type="entry name" value="NTF2-like_dom_sf"/>
</dbReference>
<organism evidence="3 4">
    <name type="scientific">Rhizobium quercicola</name>
    <dbReference type="NCBI Taxonomy" id="2901226"/>
    <lineage>
        <taxon>Bacteria</taxon>
        <taxon>Pseudomonadati</taxon>
        <taxon>Pseudomonadota</taxon>
        <taxon>Alphaproteobacteria</taxon>
        <taxon>Hyphomicrobiales</taxon>
        <taxon>Rhizobiaceae</taxon>
        <taxon>Rhizobium/Agrobacterium group</taxon>
        <taxon>Rhizobium</taxon>
    </lineage>
</organism>
<sequence length="182" mass="19663">MTALADTFIAALHRLESDRDTDTIAGLFAEDASLSSPLVSYEEGGAAAAKTFWSHYRDAFEEIVSEFRAVRETDGVAFLEWRSRGRVAGVAFDYGGVSVLEEADGKIASFRTYFDSARIPRAHATDAHSTGAPATGAHVKGGDDRTARAEPEIEQTGKNNREDDLDTAQRDAAEQRAKGGYS</sequence>
<feature type="compositionally biased region" description="Basic and acidic residues" evidence="1">
    <location>
        <begin position="159"/>
        <end position="182"/>
    </location>
</feature>
<dbReference type="RefSeq" id="WP_231816743.1">
    <property type="nucleotide sequence ID" value="NZ_JAJOZR010000019.1"/>
</dbReference>
<evidence type="ECO:0000313" key="4">
    <source>
        <dbReference type="Proteomes" id="UP001139089"/>
    </source>
</evidence>
<evidence type="ECO:0000313" key="3">
    <source>
        <dbReference type="EMBL" id="MCD7111678.1"/>
    </source>
</evidence>
<keyword evidence="4" id="KW-1185">Reference proteome</keyword>
<accession>A0A9X1NYN2</accession>
<name>A0A9X1NYN2_9HYPH</name>
<comment type="caution">
    <text evidence="3">The sequence shown here is derived from an EMBL/GenBank/DDBJ whole genome shotgun (WGS) entry which is preliminary data.</text>
</comment>
<dbReference type="Proteomes" id="UP001139089">
    <property type="component" value="Unassembled WGS sequence"/>
</dbReference>
<reference evidence="3" key="1">
    <citation type="submission" date="2021-12" db="EMBL/GenBank/DDBJ databases">
        <authorList>
            <person name="Li Y."/>
        </authorList>
    </citation>
    <scope>NUCLEOTIDE SEQUENCE</scope>
    <source>
        <strain evidence="3">DKSPLA3</strain>
    </source>
</reference>
<evidence type="ECO:0000256" key="1">
    <source>
        <dbReference type="SAM" id="MobiDB-lite"/>
    </source>
</evidence>